<feature type="region of interest" description="Disordered" evidence="1">
    <location>
        <begin position="245"/>
        <end position="275"/>
    </location>
</feature>
<dbReference type="PROSITE" id="PS51257">
    <property type="entry name" value="PROKAR_LIPOPROTEIN"/>
    <property type="match status" value="1"/>
</dbReference>
<feature type="compositionally biased region" description="Basic and acidic residues" evidence="1">
    <location>
        <begin position="245"/>
        <end position="255"/>
    </location>
</feature>
<accession>A0A932CNU5</accession>
<reference evidence="2" key="1">
    <citation type="submission" date="2020-07" db="EMBL/GenBank/DDBJ databases">
        <title>Huge and variable diversity of episymbiotic CPR bacteria and DPANN archaea in groundwater ecosystems.</title>
        <authorList>
            <person name="He C.Y."/>
            <person name="Keren R."/>
            <person name="Whittaker M."/>
            <person name="Farag I.F."/>
            <person name="Doudna J."/>
            <person name="Cate J.H.D."/>
            <person name="Banfield J.F."/>
        </authorList>
    </citation>
    <scope>NUCLEOTIDE SEQUENCE</scope>
    <source>
        <strain evidence="2">NC_groundwater_672_Ag_B-0.1um_62_36</strain>
    </source>
</reference>
<evidence type="ECO:0000313" key="3">
    <source>
        <dbReference type="Proteomes" id="UP000769766"/>
    </source>
</evidence>
<sequence>MKSYIKATYAVFSLFLTLSLISCSTFSVRRNIPKPTGSFKTISQGDYAIELDALDSKASEELFGVDLNELGIQAFNVGIENKSDYPIEYDGSTTYLQDKRNYAYDPLDMAMLAAVIYESDKYKYMAKQGGKEGLILGALGAAAGAVIGAVVGKAEKWGPFTVGKDRAGGAAAGATIGGAVGATAGAVKGAMQAKEKATEQVASELMKISLRPEKIRPGTKRSGLLFFQVAGKDVGTLKVGLSLERSETPVKKEQMELELEVAPHPSSSPVGPEKK</sequence>
<dbReference type="EMBL" id="JACPRF010000243">
    <property type="protein sequence ID" value="MBI2876821.1"/>
    <property type="molecule type" value="Genomic_DNA"/>
</dbReference>
<organism evidence="2 3">
    <name type="scientific">Tectimicrobiota bacterium</name>
    <dbReference type="NCBI Taxonomy" id="2528274"/>
    <lineage>
        <taxon>Bacteria</taxon>
        <taxon>Pseudomonadati</taxon>
        <taxon>Nitrospinota/Tectimicrobiota group</taxon>
        <taxon>Candidatus Tectimicrobiota</taxon>
    </lineage>
</organism>
<evidence type="ECO:0008006" key="4">
    <source>
        <dbReference type="Google" id="ProtNLM"/>
    </source>
</evidence>
<evidence type="ECO:0000313" key="2">
    <source>
        <dbReference type="EMBL" id="MBI2876821.1"/>
    </source>
</evidence>
<dbReference type="Proteomes" id="UP000769766">
    <property type="component" value="Unassembled WGS sequence"/>
</dbReference>
<gene>
    <name evidence="2" type="ORF">HYY20_08065</name>
</gene>
<proteinExistence type="predicted"/>
<evidence type="ECO:0000256" key="1">
    <source>
        <dbReference type="SAM" id="MobiDB-lite"/>
    </source>
</evidence>
<comment type="caution">
    <text evidence="2">The sequence shown here is derived from an EMBL/GenBank/DDBJ whole genome shotgun (WGS) entry which is preliminary data.</text>
</comment>
<protein>
    <recommendedName>
        <fullName evidence="4">Glycine zipper domain-containing protein</fullName>
    </recommendedName>
</protein>
<name>A0A932CNU5_UNCTE</name>
<dbReference type="AlphaFoldDB" id="A0A932CNU5"/>